<organism evidence="3 4">
    <name type="scientific">Streptomyces luomodiensis</name>
    <dbReference type="NCBI Taxonomy" id="3026192"/>
    <lineage>
        <taxon>Bacteria</taxon>
        <taxon>Bacillati</taxon>
        <taxon>Actinomycetota</taxon>
        <taxon>Actinomycetes</taxon>
        <taxon>Kitasatosporales</taxon>
        <taxon>Streptomycetaceae</taxon>
        <taxon>Streptomyces</taxon>
    </lineage>
</organism>
<sequence>MPTSIEKIALVTGGNRGIGRATVEALAADGVDVVFTYRSHEDEAEQVADAVAAVGRTARAIRLDVADTASHSSFTATLAEVLRAAWSRENFDILVNNAGFSGDSALGTTDEETIDQLYQVHFKGVYLLTQALATAPEGSQPLLADGGRVINFSSCLSRIVTAPFSVYSAMKGAIEVLTRYWAIELGGRGISVNTVAPGPVATDFAGGYLRVSEEFRKAMSEMTALGRVASAEDIGPAVTALVSDATGWITAQRIEVSGGIHL</sequence>
<dbReference type="SUPFAM" id="SSF51735">
    <property type="entry name" value="NAD(P)-binding Rossmann-fold domains"/>
    <property type="match status" value="1"/>
</dbReference>
<dbReference type="Gene3D" id="3.40.50.720">
    <property type="entry name" value="NAD(P)-binding Rossmann-like Domain"/>
    <property type="match status" value="1"/>
</dbReference>
<evidence type="ECO:0000313" key="4">
    <source>
        <dbReference type="Proteomes" id="UP001305606"/>
    </source>
</evidence>
<dbReference type="PRINTS" id="PR00081">
    <property type="entry name" value="GDHRDH"/>
</dbReference>
<dbReference type="PRINTS" id="PR00080">
    <property type="entry name" value="SDRFAMILY"/>
</dbReference>
<gene>
    <name evidence="3" type="ORF">PS467_32425</name>
</gene>
<evidence type="ECO:0000256" key="1">
    <source>
        <dbReference type="ARBA" id="ARBA00006484"/>
    </source>
</evidence>
<dbReference type="InterPro" id="IPR002347">
    <property type="entry name" value="SDR_fam"/>
</dbReference>
<evidence type="ECO:0000256" key="2">
    <source>
        <dbReference type="ARBA" id="ARBA00023002"/>
    </source>
</evidence>
<reference evidence="3 4" key="1">
    <citation type="submission" date="2023-02" db="EMBL/GenBank/DDBJ databases">
        <title>Streptomyces sp. SCA4-21 with antifungal activity against Fusarium oxysporum f. sp. cubense, Streptomyces sp. SCA2-17 with antifungal activity against Fusarium oxysporum f. sp. cubense.</title>
        <authorList>
            <person name="Qi D."/>
        </authorList>
    </citation>
    <scope>NUCLEOTIDE SEQUENCE [LARGE SCALE GENOMIC DNA]</scope>
    <source>
        <strain evidence="3 4">SCA4-21</strain>
    </source>
</reference>
<name>A0ABY9V4A5_9ACTN</name>
<dbReference type="InterPro" id="IPR036291">
    <property type="entry name" value="NAD(P)-bd_dom_sf"/>
</dbReference>
<accession>A0ABY9V4A5</accession>
<dbReference type="Pfam" id="PF13561">
    <property type="entry name" value="adh_short_C2"/>
    <property type="match status" value="1"/>
</dbReference>
<comment type="similarity">
    <text evidence="1">Belongs to the short-chain dehydrogenases/reductases (SDR) family.</text>
</comment>
<proteinExistence type="inferred from homology"/>
<protein>
    <submittedName>
        <fullName evidence="3">SDR family oxidoreductase</fullName>
    </submittedName>
</protein>
<keyword evidence="2" id="KW-0560">Oxidoreductase</keyword>
<keyword evidence="4" id="KW-1185">Reference proteome</keyword>
<dbReference type="Proteomes" id="UP001305606">
    <property type="component" value="Chromosome"/>
</dbReference>
<dbReference type="PANTHER" id="PTHR43639:SF1">
    <property type="entry name" value="SHORT-CHAIN DEHYDROGENASE_REDUCTASE FAMILY PROTEIN"/>
    <property type="match status" value="1"/>
</dbReference>
<dbReference type="EMBL" id="CP117522">
    <property type="protein sequence ID" value="WNE99702.1"/>
    <property type="molecule type" value="Genomic_DNA"/>
</dbReference>
<evidence type="ECO:0000313" key="3">
    <source>
        <dbReference type="EMBL" id="WNE99702.1"/>
    </source>
</evidence>
<dbReference type="RefSeq" id="WP_311038192.1">
    <property type="nucleotide sequence ID" value="NZ_CP117522.1"/>
</dbReference>
<dbReference type="PANTHER" id="PTHR43639">
    <property type="entry name" value="OXIDOREDUCTASE, SHORT-CHAIN DEHYDROGENASE/REDUCTASE FAMILY (AFU_ORTHOLOGUE AFUA_5G02870)"/>
    <property type="match status" value="1"/>
</dbReference>